<proteinExistence type="predicted"/>
<sequence length="257" mass="28963">MAAHSQYERSMEAAWNSADNLAVAQLWWISRDMTALAEDTVQAGDFPKMDAPAQSGLIFFDGGIQTVTFTVIDDATGRKVGAAHVSALFWQCDGDGDIELMGFTDHPCGLTECDAKSFSLPVVKITSDVFNRHVGGIQWFCDLLHAVWALSAEPHICEAKPAKPDTAHPLPPRFDPEIRKVKMLVLRENLHRPGGSADNDEQVRREYTHRFIVRGFWRNQAYGPDHSLRRRQWIPPFVKGPADKPLICKETVRIWKR</sequence>
<gene>
    <name evidence="1" type="ORF">B19861_09820</name>
</gene>
<reference evidence="1 2" key="1">
    <citation type="submission" date="2023-06" db="EMBL/GenBank/DDBJ databases">
        <title>Complete Genome Sequences of Bifidobacterium faecale strain JCM19861T was isolated from human faeces by Jung-Hye Choi et al. (2014).</title>
        <authorList>
            <person name="Okuhama S."/>
            <person name="Takahashi H."/>
            <person name="Imaizumi K."/>
            <person name="Nakayama S."/>
            <person name="Ogata Y."/>
            <person name="Suda W."/>
        </authorList>
    </citation>
    <scope>NUCLEOTIDE SEQUENCE [LARGE SCALE GENOMIC DNA]</scope>
    <source>
        <strain evidence="1 2">JCM 19861</strain>
    </source>
</reference>
<accession>A0ABN6ZH97</accession>
<dbReference type="EMBL" id="AP028457">
    <property type="protein sequence ID" value="BEK83040.1"/>
    <property type="molecule type" value="Genomic_DNA"/>
</dbReference>
<keyword evidence="2" id="KW-1185">Reference proteome</keyword>
<evidence type="ECO:0000313" key="1">
    <source>
        <dbReference type="EMBL" id="BEK83040.1"/>
    </source>
</evidence>
<protein>
    <submittedName>
        <fullName evidence="1">Uncharacterized protein</fullName>
    </submittedName>
</protein>
<dbReference type="RefSeq" id="WP_347309281.1">
    <property type="nucleotide sequence ID" value="NZ_AP028457.1"/>
</dbReference>
<organism evidence="1 2">
    <name type="scientific">Bifidobacterium adolescentis</name>
    <dbReference type="NCBI Taxonomy" id="1680"/>
    <lineage>
        <taxon>Bacteria</taxon>
        <taxon>Bacillati</taxon>
        <taxon>Actinomycetota</taxon>
        <taxon>Actinomycetes</taxon>
        <taxon>Bifidobacteriales</taxon>
        <taxon>Bifidobacteriaceae</taxon>
        <taxon>Bifidobacterium</taxon>
    </lineage>
</organism>
<evidence type="ECO:0000313" key="2">
    <source>
        <dbReference type="Proteomes" id="UP001357973"/>
    </source>
</evidence>
<name>A0ABN6ZH97_BIFAD</name>
<dbReference type="Proteomes" id="UP001357973">
    <property type="component" value="Chromosome"/>
</dbReference>